<dbReference type="EMBL" id="FAXN01000102">
    <property type="protein sequence ID" value="CUV66609.1"/>
    <property type="molecule type" value="Genomic_DNA"/>
</dbReference>
<dbReference type="Gene3D" id="2.180.10.10">
    <property type="entry name" value="RHS repeat-associated core"/>
    <property type="match status" value="4"/>
</dbReference>
<dbReference type="InterPro" id="IPR035986">
    <property type="entry name" value="PKD_dom_sf"/>
</dbReference>
<dbReference type="SMART" id="SM00089">
    <property type="entry name" value="PKD"/>
    <property type="match status" value="1"/>
</dbReference>
<evidence type="ECO:0000313" key="3">
    <source>
        <dbReference type="EMBL" id="CUV66609.1"/>
    </source>
</evidence>
<dbReference type="InterPro" id="IPR006530">
    <property type="entry name" value="YD"/>
</dbReference>
<dbReference type="Pfam" id="PF25023">
    <property type="entry name" value="TEN_YD-shell"/>
    <property type="match status" value="2"/>
</dbReference>
<dbReference type="Pfam" id="PF18911">
    <property type="entry name" value="PKD_4"/>
    <property type="match status" value="1"/>
</dbReference>
<dbReference type="NCBIfam" id="TIGR01643">
    <property type="entry name" value="YD_repeat_2x"/>
    <property type="match status" value="10"/>
</dbReference>
<dbReference type="PANTHER" id="PTHR32305">
    <property type="match status" value="1"/>
</dbReference>
<dbReference type="InterPro" id="IPR022385">
    <property type="entry name" value="Rhs_assc_core"/>
</dbReference>
<dbReference type="SUPFAM" id="SSF49299">
    <property type="entry name" value="PKD domain"/>
    <property type="match status" value="1"/>
</dbReference>
<dbReference type="InterPro" id="IPR056823">
    <property type="entry name" value="TEN-like_YD-shell"/>
</dbReference>
<accession>A0A0S4XRT3</accession>
<sequence length="1581" mass="175937">MIQDSASQKQYDEVIVTVTDGKPPVANAGNDQEIYVGDNATLDASQSSDIDGNIVAYEWKEGSVLLSNEKVFTKANFTVGTHTITLKVTDDRGNTHSDTVVVIVNPIADITPPLALITSPVNNTKVSLSIDIVGTASDEHLENYKLYISPIGKNDSTLIAEGNHSITNEVLGKIDASTLSNGLYNISLEATDINGQISRASSVISIEGQAKIGNFSFTVTDFDIQVSGMPVQVNRTYSTLQKFENLDFGYGWSIDYQNVKTQENIHPGKDWKMTPDTFIGNCFKFDKSHQVNISLPDGSTETFEYRFERECGNYFEGSFYDAPKLYALNGSEAKLEAIGASDSVSMSSSGEIIDGSSLALYNPSSYRLTMANGMVYDLNENLGITKITDLRGDTLTYSTSGIVSSKGESLTFERDFKNRITKITDLSGKSVVYHYDSNDNLDYVIDQMGYKTTYVYTQDHLLEEYFDPSGTRITKNIYDDSGRLIQTIDPDGNVVEFTHDINSKQEIIKDKLGRVSVFVYDESGNVLSKTNPNGETTSYTYDAKGNELSVTDPLGNKTFNTYDAKGNLLSTKNALGHTELTAYNEHNSPTTIADKNGNTMTIEYDEYNAPESILTPSGAENTFEYDDFGNKESVTNEYGETTTYEYDSNFISFLGKVSSKGNLLKETHPNGLTIEYTYDDSSNLLTKTKTYTNSSGVTVTNTTLNTYDAFNRLTSTKDEHGNITTYSYDARGNKIEEVDARGNRTQYAYSTSNKLILTTYADGTTESKSYDAMGNLLSQTNRDGETTGYEYDKADRLTSTIYPDGSKETNTYDAAGRVVATIDRNGNQTSYEYDVVGNKISQTDPMGNKTTYTYDAQGNMLSLTNALNQIIKYEYNALNQRIKTIYPDNTITQEPKNISGLPLGTIDENGNEIVYEYDTSTVIPLLAKVILPNGAITSYSYDKDGNKIAQSDALEHTTTWSYTDKGEILNQTLPLGQVKTFTYDAYGRASQISDYAQKTTKFIYDANNNLVKIEYADGGSVTYDYTPSKRVKTLTSLEGAISNTYDANGRLKTQTNPNNESISYEYDNIGNITKIITPTATITKTYDTRNLLSSVTDDKGTTNYTYDALGRQSTVTYPNGVVTTNTYNVKSQITNIEHKDSHGVVIQSFAYTLDNVGNKTKVVENTNRTTSYEYNNVNQLIKEIVTNDPNNNNTTTTFEYDLVGNLITKTINGVETHYVYNDNDQLISEGTSTFAYDANGNLITKDNISYSYDAQDRLVKVQTPTDTTTYTYDANNNRIAQTINNQTTSYLVDTNTPYANVITQSKGGVKTSYTYGNDLLNDNEHYFLTDALGSTRALSDASGTITDTYSYTPYGELSNHTGSSQNNFLFAGEQFDSQTGEYYLRARYYNPSQARFISRDTYDGTLTNPITQNHYAYANANPMMYTDPSGRMSMISVTFNMSVMNSLNTSQLVRVQLMRQIMQEAGCFVIEETLDLAIREGIYMWVGSPGVYVGKSNVDIDARIRDHVKKRFKGAEKQLQQLMRINIKLPPKLLETMEQAIMDIMGDESANRRPNYSPNKPKRLRAYEKYKTLLKKICKGK</sequence>
<dbReference type="InterPro" id="IPR050708">
    <property type="entry name" value="T6SS_VgrG/RHS"/>
</dbReference>
<dbReference type="NCBIfam" id="TIGR03696">
    <property type="entry name" value="Rhs_assc_core"/>
    <property type="match status" value="1"/>
</dbReference>
<reference evidence="3" key="1">
    <citation type="submission" date="2015-11" db="EMBL/GenBank/DDBJ databases">
        <authorList>
            <person name="Zhang Y."/>
            <person name="Guo Z."/>
        </authorList>
    </citation>
    <scope>NUCLEOTIDE SEQUENCE</scope>
    <source>
        <strain evidence="3">BN30871</strain>
    </source>
</reference>
<dbReference type="SUPFAM" id="SSF63829">
    <property type="entry name" value="Calcium-dependent phosphotriesterase"/>
    <property type="match status" value="1"/>
</dbReference>
<dbReference type="PROSITE" id="PS50093">
    <property type="entry name" value="PKD"/>
    <property type="match status" value="1"/>
</dbReference>
<dbReference type="InterPro" id="IPR022409">
    <property type="entry name" value="PKD/Chitinase_dom"/>
</dbReference>
<evidence type="ECO:0000259" key="2">
    <source>
        <dbReference type="PROSITE" id="PS50093"/>
    </source>
</evidence>
<dbReference type="Gene3D" id="2.60.40.10">
    <property type="entry name" value="Immunoglobulins"/>
    <property type="match status" value="1"/>
</dbReference>
<protein>
    <recommendedName>
        <fullName evidence="2">PKD domain-containing protein</fullName>
    </recommendedName>
</protein>
<dbReference type="InterPro" id="IPR000601">
    <property type="entry name" value="PKD_dom"/>
</dbReference>
<keyword evidence="1" id="KW-0677">Repeat</keyword>
<gene>
    <name evidence="3" type="ORF">BN3087_960003</name>
</gene>
<proteinExistence type="predicted"/>
<dbReference type="InterPro" id="IPR031325">
    <property type="entry name" value="RHS_repeat"/>
</dbReference>
<organism evidence="3">
    <name type="scientific">Sulfurovum sp. enrichment culture clone C5</name>
    <dbReference type="NCBI Taxonomy" id="497650"/>
    <lineage>
        <taxon>Bacteria</taxon>
        <taxon>Pseudomonadati</taxon>
        <taxon>Campylobacterota</taxon>
        <taxon>Epsilonproteobacteria</taxon>
        <taxon>Campylobacterales</taxon>
        <taxon>Sulfurovaceae</taxon>
        <taxon>Sulfurovum</taxon>
        <taxon>environmental samples</taxon>
    </lineage>
</organism>
<feature type="domain" description="PKD" evidence="2">
    <location>
        <begin position="23"/>
        <end position="104"/>
    </location>
</feature>
<dbReference type="CDD" id="cd00146">
    <property type="entry name" value="PKD"/>
    <property type="match status" value="1"/>
</dbReference>
<evidence type="ECO:0000256" key="1">
    <source>
        <dbReference type="ARBA" id="ARBA00022737"/>
    </source>
</evidence>
<dbReference type="InterPro" id="IPR013783">
    <property type="entry name" value="Ig-like_fold"/>
</dbReference>
<dbReference type="Pfam" id="PF05593">
    <property type="entry name" value="RHS_repeat"/>
    <property type="match status" value="6"/>
</dbReference>
<dbReference type="PANTHER" id="PTHR32305:SF15">
    <property type="entry name" value="PROTEIN RHSA-RELATED"/>
    <property type="match status" value="1"/>
</dbReference>
<name>A0A0S4XRT3_9BACT</name>